<dbReference type="InterPro" id="IPR013221">
    <property type="entry name" value="Mur_ligase_cen"/>
</dbReference>
<feature type="domain" description="Mur ligase central" evidence="5">
    <location>
        <begin position="97"/>
        <end position="245"/>
    </location>
</feature>
<organism evidence="6 7">
    <name type="scientific">Candidatus Yonathbacteria bacterium RIFOXYD1_FULL_52_36</name>
    <dbReference type="NCBI Taxonomy" id="1802730"/>
    <lineage>
        <taxon>Bacteria</taxon>
        <taxon>Candidatus Yonathiibacteriota</taxon>
    </lineage>
</organism>
<dbReference type="InterPro" id="IPR051046">
    <property type="entry name" value="MurCDEF_CellWall_CoF430Synth"/>
</dbReference>
<dbReference type="STRING" id="1802730.A2591_03365"/>
<gene>
    <name evidence="6" type="ORF">A2591_03365</name>
</gene>
<dbReference type="InterPro" id="IPR036615">
    <property type="entry name" value="Mur_ligase_C_dom_sf"/>
</dbReference>
<keyword evidence="1" id="KW-0436">Ligase</keyword>
<evidence type="ECO:0000259" key="4">
    <source>
        <dbReference type="Pfam" id="PF02875"/>
    </source>
</evidence>
<sequence length="429" mass="47046">MKSFIKRIVIAILANEARLVLKKYKPRVVAVTGSVGKTSAKDAIAAALDEDFSVRKSEKSFNSELGVPLTILGVPTAWGNPFGWIMNILRGLELLLFKSEYPEVLVLEIGADKPGDIAWIASWVKPDVAVITLVGEVPVHVEFFPSPEAVLNEKSKILGAIKKDGRAVLIGDDPRVVALREKCRVRVATYGFDKEADLHASHLNTEYEGMRPVGITFKVDTNGTNFPVRVHGVFGVQHAYAALAALAVAEHFKVNAVDAAQALEHWEPAPGRFRLVEGLKHTMILDDTYNSSPVALEAALEELKKMKVKGRRVAVLGDMLELGKYAVAEHKRLGTIAGSVCNILLVVGVRARYFAEGALSGGISEKNVLQFDDARVAGAYLQNIMDAGDVILVKGSQSMRMERTVEEIMAHPEIKEHILVRQDEEWGRR</sequence>
<proteinExistence type="predicted"/>
<evidence type="ECO:0000313" key="7">
    <source>
        <dbReference type="Proteomes" id="UP000178168"/>
    </source>
</evidence>
<dbReference type="Proteomes" id="UP000178168">
    <property type="component" value="Unassembled WGS sequence"/>
</dbReference>
<dbReference type="SUPFAM" id="SSF53623">
    <property type="entry name" value="MurD-like peptide ligases, catalytic domain"/>
    <property type="match status" value="1"/>
</dbReference>
<dbReference type="Pfam" id="PF08245">
    <property type="entry name" value="Mur_ligase_M"/>
    <property type="match status" value="1"/>
</dbReference>
<protein>
    <recommendedName>
        <fullName evidence="8">UDP-N-acetylmuramoyl-tripeptide--D-alanyl-D-alanine ligase</fullName>
    </recommendedName>
</protein>
<dbReference type="Gene3D" id="3.90.190.20">
    <property type="entry name" value="Mur ligase, C-terminal domain"/>
    <property type="match status" value="1"/>
</dbReference>
<dbReference type="Gene3D" id="3.40.1190.10">
    <property type="entry name" value="Mur-like, catalytic domain"/>
    <property type="match status" value="1"/>
</dbReference>
<dbReference type="GO" id="GO:0016881">
    <property type="term" value="F:acid-amino acid ligase activity"/>
    <property type="evidence" value="ECO:0007669"/>
    <property type="project" value="InterPro"/>
</dbReference>
<dbReference type="AlphaFoldDB" id="A0A1G2SJY8"/>
<evidence type="ECO:0000256" key="3">
    <source>
        <dbReference type="ARBA" id="ARBA00022840"/>
    </source>
</evidence>
<keyword evidence="3" id="KW-0067">ATP-binding</keyword>
<keyword evidence="2" id="KW-0547">Nucleotide-binding</keyword>
<dbReference type="Pfam" id="PF02875">
    <property type="entry name" value="Mur_ligase_C"/>
    <property type="match status" value="1"/>
</dbReference>
<evidence type="ECO:0000313" key="6">
    <source>
        <dbReference type="EMBL" id="OHA84731.1"/>
    </source>
</evidence>
<dbReference type="PANTHER" id="PTHR43024">
    <property type="entry name" value="UDP-N-ACETYLMURAMOYL-TRIPEPTIDE--D-ALANYL-D-ALANINE LIGASE"/>
    <property type="match status" value="1"/>
</dbReference>
<reference evidence="6 7" key="1">
    <citation type="journal article" date="2016" name="Nat. Commun.">
        <title>Thousands of microbial genomes shed light on interconnected biogeochemical processes in an aquifer system.</title>
        <authorList>
            <person name="Anantharaman K."/>
            <person name="Brown C.T."/>
            <person name="Hug L.A."/>
            <person name="Sharon I."/>
            <person name="Castelle C.J."/>
            <person name="Probst A.J."/>
            <person name="Thomas B.C."/>
            <person name="Singh A."/>
            <person name="Wilkins M.J."/>
            <person name="Karaoz U."/>
            <person name="Brodie E.L."/>
            <person name="Williams K.H."/>
            <person name="Hubbard S.S."/>
            <person name="Banfield J.F."/>
        </authorList>
    </citation>
    <scope>NUCLEOTIDE SEQUENCE [LARGE SCALE GENOMIC DNA]</scope>
</reference>
<dbReference type="EMBL" id="MHUZ01000035">
    <property type="protein sequence ID" value="OHA84731.1"/>
    <property type="molecule type" value="Genomic_DNA"/>
</dbReference>
<feature type="domain" description="Mur ligase C-terminal" evidence="4">
    <location>
        <begin position="271"/>
        <end position="396"/>
    </location>
</feature>
<dbReference type="InterPro" id="IPR004101">
    <property type="entry name" value="Mur_ligase_C"/>
</dbReference>
<evidence type="ECO:0000256" key="2">
    <source>
        <dbReference type="ARBA" id="ARBA00022741"/>
    </source>
</evidence>
<dbReference type="InterPro" id="IPR036565">
    <property type="entry name" value="Mur-like_cat_sf"/>
</dbReference>
<evidence type="ECO:0008006" key="8">
    <source>
        <dbReference type="Google" id="ProtNLM"/>
    </source>
</evidence>
<evidence type="ECO:0000259" key="5">
    <source>
        <dbReference type="Pfam" id="PF08245"/>
    </source>
</evidence>
<evidence type="ECO:0000256" key="1">
    <source>
        <dbReference type="ARBA" id="ARBA00022598"/>
    </source>
</evidence>
<dbReference type="GO" id="GO:0005524">
    <property type="term" value="F:ATP binding"/>
    <property type="evidence" value="ECO:0007669"/>
    <property type="project" value="UniProtKB-KW"/>
</dbReference>
<comment type="caution">
    <text evidence="6">The sequence shown here is derived from an EMBL/GenBank/DDBJ whole genome shotgun (WGS) entry which is preliminary data.</text>
</comment>
<dbReference type="SUPFAM" id="SSF53244">
    <property type="entry name" value="MurD-like peptide ligases, peptide-binding domain"/>
    <property type="match status" value="1"/>
</dbReference>
<accession>A0A1G2SJY8</accession>
<name>A0A1G2SJY8_9BACT</name>
<dbReference type="PANTHER" id="PTHR43024:SF1">
    <property type="entry name" value="UDP-N-ACETYLMURAMOYL-TRIPEPTIDE--D-ALANYL-D-ALANINE LIGASE"/>
    <property type="match status" value="1"/>
</dbReference>